<dbReference type="InterPro" id="IPR002694">
    <property type="entry name" value="Znf_CHC2"/>
</dbReference>
<dbReference type="GO" id="GO:0003899">
    <property type="term" value="F:DNA-directed RNA polymerase activity"/>
    <property type="evidence" value="ECO:0007669"/>
    <property type="project" value="InterPro"/>
</dbReference>
<evidence type="ECO:0000313" key="5">
    <source>
        <dbReference type="Proteomes" id="UP000831684"/>
    </source>
</evidence>
<evidence type="ECO:0000259" key="3">
    <source>
        <dbReference type="Pfam" id="PF23639"/>
    </source>
</evidence>
<evidence type="ECO:0000313" key="4">
    <source>
        <dbReference type="EMBL" id="UOK70176.1"/>
    </source>
</evidence>
<dbReference type="Pfam" id="PF23639">
    <property type="entry name" value="DUF7146"/>
    <property type="match status" value="1"/>
</dbReference>
<evidence type="ECO:0000256" key="1">
    <source>
        <dbReference type="SAM" id="MobiDB-lite"/>
    </source>
</evidence>
<dbReference type="InterPro" id="IPR055570">
    <property type="entry name" value="DUF7146"/>
</dbReference>
<dbReference type="GO" id="GO:0006260">
    <property type="term" value="P:DNA replication"/>
    <property type="evidence" value="ECO:0007669"/>
    <property type="project" value="InterPro"/>
</dbReference>
<dbReference type="AlphaFoldDB" id="A0A9E7D601"/>
<name>A0A9E7D601_9HYPH</name>
<feature type="region of interest" description="Disordered" evidence="1">
    <location>
        <begin position="300"/>
        <end position="332"/>
    </location>
</feature>
<dbReference type="RefSeq" id="WP_244376580.1">
    <property type="nucleotide sequence ID" value="NZ_CP083239.1"/>
</dbReference>
<dbReference type="Proteomes" id="UP000831684">
    <property type="component" value="Chromosome"/>
</dbReference>
<dbReference type="InterPro" id="IPR036977">
    <property type="entry name" value="DNA_primase_Znf_CHC2"/>
</dbReference>
<feature type="domain" description="Zinc finger CHC2-type" evidence="2">
    <location>
        <begin position="3"/>
        <end position="92"/>
    </location>
</feature>
<feature type="compositionally biased region" description="Basic and acidic residues" evidence="1">
    <location>
        <begin position="300"/>
        <end position="310"/>
    </location>
</feature>
<dbReference type="KEGG" id="apol:K9D25_15765"/>
<dbReference type="GO" id="GO:0008270">
    <property type="term" value="F:zinc ion binding"/>
    <property type="evidence" value="ECO:0007669"/>
    <property type="project" value="InterPro"/>
</dbReference>
<organism evidence="4 5">
    <name type="scientific">Ancylobacter polymorphus</name>
    <dbReference type="NCBI Taxonomy" id="223390"/>
    <lineage>
        <taxon>Bacteria</taxon>
        <taxon>Pseudomonadati</taxon>
        <taxon>Pseudomonadota</taxon>
        <taxon>Alphaproteobacteria</taxon>
        <taxon>Hyphomicrobiales</taxon>
        <taxon>Xanthobacteraceae</taxon>
        <taxon>Ancylobacter</taxon>
    </lineage>
</organism>
<reference evidence="4" key="1">
    <citation type="submission" date="2021-09" db="EMBL/GenBank/DDBJ databases">
        <title>Network and meta-omics reveal the key degrader and cooperation patterns in an efficient 1,4-dioxane-degrading microbial community.</title>
        <authorList>
            <person name="Dai C."/>
        </authorList>
    </citation>
    <scope>NUCLEOTIDE SEQUENCE</scope>
    <source>
        <strain evidence="4">ZM13</strain>
    </source>
</reference>
<accession>A0A9E7D601</accession>
<dbReference type="EMBL" id="CP083239">
    <property type="protein sequence ID" value="UOK70176.1"/>
    <property type="molecule type" value="Genomic_DNA"/>
</dbReference>
<proteinExistence type="predicted"/>
<protein>
    <submittedName>
        <fullName evidence="4">CHC2 zinc finger domain-containing protein</fullName>
    </submittedName>
</protein>
<sequence>MISESSLADLRARNSCCDVAGKWVSLRRGARKGRMVGPCPIHSLDRAAKDSTSFECWDDGWVCARCQDGGDVIRLVQQVEKLGFREAVDWLGGAQETDPAEDARRARAAAEKKAADEAKNAAYREAERKRCWEFWQAAGPLPGTPVETYLRDIRHVDWPAGAALRAHPAMPYLEHGQDEAGRKNWRRLHEGPAMLAAITGADGRLAGLHITWIDLDAPKGKLALVHPDTGEKLPAKKVRGSKAGGRIELLRHAAPGRLILGEGIETVLTVFTALACTGRALDGLAMWTSVDLGNLAGRAADHSRVPHPSERTPAGRVKQVPGPEPDMDSAAVPVPDSVMDLRLLGDGDSDPFTTRLTMARAERRHLVPGRRVATLWPPAGHDFNSMVM</sequence>
<feature type="domain" description="DUF7146" evidence="3">
    <location>
        <begin position="127"/>
        <end position="247"/>
    </location>
</feature>
<dbReference type="SUPFAM" id="SSF57783">
    <property type="entry name" value="Zinc beta-ribbon"/>
    <property type="match status" value="1"/>
</dbReference>
<dbReference type="Gene3D" id="3.90.580.10">
    <property type="entry name" value="Zinc finger, CHC2-type domain"/>
    <property type="match status" value="1"/>
</dbReference>
<dbReference type="GO" id="GO:0003677">
    <property type="term" value="F:DNA binding"/>
    <property type="evidence" value="ECO:0007669"/>
    <property type="project" value="InterPro"/>
</dbReference>
<gene>
    <name evidence="4" type="ORF">K9D25_15765</name>
</gene>
<evidence type="ECO:0000259" key="2">
    <source>
        <dbReference type="Pfam" id="PF01807"/>
    </source>
</evidence>
<dbReference type="Pfam" id="PF01807">
    <property type="entry name" value="Zn_ribbon_DnaG"/>
    <property type="match status" value="1"/>
</dbReference>